<dbReference type="Proteomes" id="UP001596392">
    <property type="component" value="Unassembled WGS sequence"/>
</dbReference>
<gene>
    <name evidence="2" type="ORF">ACFQO7_14545</name>
</gene>
<evidence type="ECO:0000259" key="1">
    <source>
        <dbReference type="SMART" id="SM00382"/>
    </source>
</evidence>
<organism evidence="2 3">
    <name type="scientific">Catellatospora aurea</name>
    <dbReference type="NCBI Taxonomy" id="1337874"/>
    <lineage>
        <taxon>Bacteria</taxon>
        <taxon>Bacillati</taxon>
        <taxon>Actinomycetota</taxon>
        <taxon>Actinomycetes</taxon>
        <taxon>Micromonosporales</taxon>
        <taxon>Micromonosporaceae</taxon>
        <taxon>Catellatospora</taxon>
    </lineage>
</organism>
<feature type="domain" description="AAA+ ATPase" evidence="1">
    <location>
        <begin position="52"/>
        <end position="219"/>
    </location>
</feature>
<dbReference type="PANTHER" id="PTHR34301:SF8">
    <property type="entry name" value="ATPASE DOMAIN-CONTAINING PROTEIN"/>
    <property type="match status" value="1"/>
</dbReference>
<dbReference type="SMART" id="SM00382">
    <property type="entry name" value="AAA"/>
    <property type="match status" value="1"/>
</dbReference>
<sequence length="418" mass="45925">MGQAKSHPDHDFLSMVARINRVFRPSVPIDDRDLFAGRIAQLQSLVEIATTDGQHGVVYGERGVGKTSLASVCRSALANSRQFVAVKINCDVTDNFASIWGKFVDALSRMHESGELPTGSVKAIERAAEALGAMEVGPREAVDGLTILAKAHSVVVFIDEFDTVLDDMTKTLFANTVKALSDYNVRATIIFVGVADTVDELIMEHESIGRNLVQILMPRMNSEELQDIVKTGLRAAEMTAEPAAISQLVRLSQGLPHYTHLLAQKAARSAASGGRKRIRVEDVREAIAQAVAGAQQSIKSLYHAATTSPQREHLYEKVLTACALAKCDDLGFFAPSDVREPLQMVTGKNYQIPAFVRHLTDFCEVTRGPILHKRGTSHKFRYRFLNPLLQPYVLMKAMANGLISAETLKEQNVYQARP</sequence>
<dbReference type="InterPro" id="IPR027417">
    <property type="entry name" value="P-loop_NTPase"/>
</dbReference>
<dbReference type="RefSeq" id="WP_376806830.1">
    <property type="nucleotide sequence ID" value="NZ_JBHTAC010000012.1"/>
</dbReference>
<dbReference type="PANTHER" id="PTHR34301">
    <property type="entry name" value="DNA-BINDING PROTEIN-RELATED"/>
    <property type="match status" value="1"/>
</dbReference>
<dbReference type="InterPro" id="IPR003593">
    <property type="entry name" value="AAA+_ATPase"/>
</dbReference>
<keyword evidence="3" id="KW-1185">Reference proteome</keyword>
<dbReference type="Pfam" id="PF13191">
    <property type="entry name" value="AAA_16"/>
    <property type="match status" value="1"/>
</dbReference>
<dbReference type="Gene3D" id="3.40.50.300">
    <property type="entry name" value="P-loop containing nucleotide triphosphate hydrolases"/>
    <property type="match status" value="1"/>
</dbReference>
<proteinExistence type="predicted"/>
<dbReference type="InterPro" id="IPR041664">
    <property type="entry name" value="AAA_16"/>
</dbReference>
<protein>
    <submittedName>
        <fullName evidence="2">AAA family ATPase</fullName>
    </submittedName>
</protein>
<evidence type="ECO:0000313" key="2">
    <source>
        <dbReference type="EMBL" id="MFC7243695.1"/>
    </source>
</evidence>
<accession>A0ABW2GUW5</accession>
<name>A0ABW2GUW5_9ACTN</name>
<evidence type="ECO:0000313" key="3">
    <source>
        <dbReference type="Proteomes" id="UP001596392"/>
    </source>
</evidence>
<dbReference type="SUPFAM" id="SSF52540">
    <property type="entry name" value="P-loop containing nucleoside triphosphate hydrolases"/>
    <property type="match status" value="1"/>
</dbReference>
<comment type="caution">
    <text evidence="2">The sequence shown here is derived from an EMBL/GenBank/DDBJ whole genome shotgun (WGS) entry which is preliminary data.</text>
</comment>
<reference evidence="3" key="1">
    <citation type="journal article" date="2019" name="Int. J. Syst. Evol. Microbiol.">
        <title>The Global Catalogue of Microorganisms (GCM) 10K type strain sequencing project: providing services to taxonomists for standard genome sequencing and annotation.</title>
        <authorList>
            <consortium name="The Broad Institute Genomics Platform"/>
            <consortium name="The Broad Institute Genome Sequencing Center for Infectious Disease"/>
            <person name="Wu L."/>
            <person name="Ma J."/>
        </authorList>
    </citation>
    <scope>NUCLEOTIDE SEQUENCE [LARGE SCALE GENOMIC DNA]</scope>
    <source>
        <strain evidence="3">CGMCC 1.9106</strain>
    </source>
</reference>
<dbReference type="EMBL" id="JBHTAC010000012">
    <property type="protein sequence ID" value="MFC7243695.1"/>
    <property type="molecule type" value="Genomic_DNA"/>
</dbReference>